<organism evidence="2 3">
    <name type="scientific">Phakopsora pachyrhizi</name>
    <name type="common">Asian soybean rust disease fungus</name>
    <dbReference type="NCBI Taxonomy" id="170000"/>
    <lineage>
        <taxon>Eukaryota</taxon>
        <taxon>Fungi</taxon>
        <taxon>Dikarya</taxon>
        <taxon>Basidiomycota</taxon>
        <taxon>Pucciniomycotina</taxon>
        <taxon>Pucciniomycetes</taxon>
        <taxon>Pucciniales</taxon>
        <taxon>Phakopsoraceae</taxon>
        <taxon>Phakopsora</taxon>
    </lineage>
</organism>
<keyword evidence="3" id="KW-1185">Reference proteome</keyword>
<dbReference type="PANTHER" id="PTHR24096">
    <property type="entry name" value="LONG-CHAIN-FATTY-ACID--COA LIGASE"/>
    <property type="match status" value="1"/>
</dbReference>
<dbReference type="SUPFAM" id="SSF56801">
    <property type="entry name" value="Acetyl-CoA synthetase-like"/>
    <property type="match status" value="1"/>
</dbReference>
<dbReference type="InterPro" id="IPR045851">
    <property type="entry name" value="AMP-bd_C_sf"/>
</dbReference>
<gene>
    <name evidence="2" type="ORF">PPACK8108_LOCUS10460</name>
</gene>
<dbReference type="Gene3D" id="3.30.300.30">
    <property type="match status" value="1"/>
</dbReference>
<accession>A0AAV0B106</accession>
<dbReference type="InterPro" id="IPR020845">
    <property type="entry name" value="AMP-binding_CS"/>
</dbReference>
<proteinExistence type="predicted"/>
<name>A0AAV0B106_PHAPC</name>
<dbReference type="PANTHER" id="PTHR24096:SF295">
    <property type="entry name" value="ACETYL-COA SYNTHETASE-LIKE PROTEIN"/>
    <property type="match status" value="1"/>
</dbReference>
<dbReference type="Proteomes" id="UP001153365">
    <property type="component" value="Unassembled WGS sequence"/>
</dbReference>
<dbReference type="Pfam" id="PF00501">
    <property type="entry name" value="AMP-binding"/>
    <property type="match status" value="1"/>
</dbReference>
<dbReference type="PROSITE" id="PS00455">
    <property type="entry name" value="AMP_BINDING"/>
    <property type="match status" value="1"/>
</dbReference>
<dbReference type="InterPro" id="IPR000873">
    <property type="entry name" value="AMP-dep_synth/lig_dom"/>
</dbReference>
<dbReference type="EMBL" id="CALTRL010002344">
    <property type="protein sequence ID" value="CAH7675444.1"/>
    <property type="molecule type" value="Genomic_DNA"/>
</dbReference>
<evidence type="ECO:0000313" key="2">
    <source>
        <dbReference type="EMBL" id="CAH7675444.1"/>
    </source>
</evidence>
<evidence type="ECO:0000313" key="3">
    <source>
        <dbReference type="Proteomes" id="UP001153365"/>
    </source>
</evidence>
<protein>
    <submittedName>
        <fullName evidence="2">Long-chain-fatty-acid-CoA ligase</fullName>
    </submittedName>
</protein>
<keyword evidence="2" id="KW-0436">Ligase</keyword>
<dbReference type="GO" id="GO:0019748">
    <property type="term" value="P:secondary metabolic process"/>
    <property type="evidence" value="ECO:0007669"/>
    <property type="project" value="TreeGrafter"/>
</dbReference>
<evidence type="ECO:0000259" key="1">
    <source>
        <dbReference type="Pfam" id="PF00501"/>
    </source>
</evidence>
<dbReference type="GO" id="GO:0016405">
    <property type="term" value="F:CoA-ligase activity"/>
    <property type="evidence" value="ECO:0007669"/>
    <property type="project" value="TreeGrafter"/>
</dbReference>
<sequence length="663" mass="73768">MTTINFKESTRFDASSFSNKAGEEIPEIPVFEFLFSNPFVCDSPIILCSPSKSTQEHFIPRIPPSTTIFSDLSQESSIVWEDLRDESLAISCALNNHLGLWPPKLTKSTSNKGSIPSTVLSPVVMVHLPNGIPMALLTLGALAAGLTVTTVNPDLGADELNRIIRISKPAVIFSRFSCLSNVFSAISCLEGDYDDLKKRLRRQIYIIDYEHYQAYWDGHKAPDSPHLIPPVLDWKGLINHNDPCLKNYQPFKFTDPEFESKTRIALIFWSSGTSGNAKGVARNHYATISSLVSLWHLLLEIKSHERIAGVVPFFHVLGLQNILFFSITIGATAYILPRYRPHDFLEMITKKEITLAFISPPIAQSLLGTNLIDDSGFGSNYSIKSLKNITSGGANLAPKIVRRIYEKTGVLIRQGYGLSELGVVSLQKNYSWENHELHLGSVGDLGYGVEIKIVDVDDRKITRKGSEGEVLIKSSAVMNLYLGEETKSRSSIDNSGWFKTGDLGKLDCYNRLWLSGRIEDIIKVEGLKVSLPELEDLILQLDSVESVGVGSNRRSNNAEEEFLTAYIIPMDTKLKKYIKNNQFLSSEKSPPGGEIGIKNNTEASNLFSISRQVKSHIEGSCINYKWLRGGIVFVNSLPMSAGGKLNRRLLKNLKGFEIDMYPI</sequence>
<dbReference type="Gene3D" id="3.40.50.12780">
    <property type="entry name" value="N-terminal domain of ligase-like"/>
    <property type="match status" value="1"/>
</dbReference>
<dbReference type="InterPro" id="IPR042099">
    <property type="entry name" value="ANL_N_sf"/>
</dbReference>
<dbReference type="AlphaFoldDB" id="A0AAV0B106"/>
<reference evidence="2" key="1">
    <citation type="submission" date="2022-06" db="EMBL/GenBank/DDBJ databases">
        <authorList>
            <consortium name="SYNGENTA / RWTH Aachen University"/>
        </authorList>
    </citation>
    <scope>NUCLEOTIDE SEQUENCE</scope>
</reference>
<comment type="caution">
    <text evidence="2">The sequence shown here is derived from an EMBL/GenBank/DDBJ whole genome shotgun (WGS) entry which is preliminary data.</text>
</comment>
<feature type="domain" description="AMP-dependent synthetase/ligase" evidence="1">
    <location>
        <begin position="123"/>
        <end position="482"/>
    </location>
</feature>